<protein>
    <submittedName>
        <fullName evidence="1">Uncharacterized protein</fullName>
    </submittedName>
</protein>
<dbReference type="Proteomes" id="UP000050911">
    <property type="component" value="Unassembled WGS sequence"/>
</dbReference>
<gene>
    <name evidence="1" type="ORF">FC96_GL001002</name>
</gene>
<dbReference type="STRING" id="1302272.FC96_GL001002"/>
<comment type="caution">
    <text evidence="1">The sequence shown here is derived from an EMBL/GenBank/DDBJ whole genome shotgun (WGS) entry which is preliminary data.</text>
</comment>
<proteinExistence type="predicted"/>
<keyword evidence="2" id="KW-1185">Reference proteome</keyword>
<dbReference type="EMBL" id="AZCX01000002">
    <property type="protein sequence ID" value="KRK48685.1"/>
    <property type="molecule type" value="Genomic_DNA"/>
</dbReference>
<evidence type="ECO:0000313" key="1">
    <source>
        <dbReference type="EMBL" id="KRK48685.1"/>
    </source>
</evidence>
<dbReference type="AlphaFoldDB" id="A0A0R1HP96"/>
<accession>A0A0R1HP96</accession>
<sequence>MDLISYLNDQINFLTDQYEQAQKDQNVTMTYLVESRLDEAKKIMQAVHDGQITSLS</sequence>
<evidence type="ECO:0000313" key="2">
    <source>
        <dbReference type="Proteomes" id="UP000050911"/>
    </source>
</evidence>
<dbReference type="RefSeq" id="WP_164478853.1">
    <property type="nucleotide sequence ID" value="NZ_AZCX01000002.1"/>
</dbReference>
<name>A0A0R1HP96_9LACO</name>
<dbReference type="PATRIC" id="fig|1302272.5.peg.1008"/>
<reference evidence="1 2" key="1">
    <citation type="journal article" date="2015" name="Genome Announc.">
        <title>Expanding the biotechnology potential of lactobacilli through comparative genomics of 213 strains and associated genera.</title>
        <authorList>
            <person name="Sun Z."/>
            <person name="Harris H.M."/>
            <person name="McCann A."/>
            <person name="Guo C."/>
            <person name="Argimon S."/>
            <person name="Zhang W."/>
            <person name="Yang X."/>
            <person name="Jeffery I.B."/>
            <person name="Cooney J.C."/>
            <person name="Kagawa T.F."/>
            <person name="Liu W."/>
            <person name="Song Y."/>
            <person name="Salvetti E."/>
            <person name="Wrobel A."/>
            <person name="Rasinkangas P."/>
            <person name="Parkhill J."/>
            <person name="Rea M.C."/>
            <person name="O'Sullivan O."/>
            <person name="Ritari J."/>
            <person name="Douillard F.P."/>
            <person name="Paul Ross R."/>
            <person name="Yang R."/>
            <person name="Briner A.E."/>
            <person name="Felis G.E."/>
            <person name="de Vos W.M."/>
            <person name="Barrangou R."/>
            <person name="Klaenhammer T.R."/>
            <person name="Caufield P.W."/>
            <person name="Cui Y."/>
            <person name="Zhang H."/>
            <person name="O'Toole P.W."/>
        </authorList>
    </citation>
    <scope>NUCLEOTIDE SEQUENCE [LARGE SCALE GENOMIC DNA]</scope>
    <source>
        <strain evidence="1 2">JCM 15530</strain>
    </source>
</reference>
<organism evidence="1 2">
    <name type="scientific">Secundilactobacillus kimchicus JCM 15530</name>
    <dbReference type="NCBI Taxonomy" id="1302272"/>
    <lineage>
        <taxon>Bacteria</taxon>
        <taxon>Bacillati</taxon>
        <taxon>Bacillota</taxon>
        <taxon>Bacilli</taxon>
        <taxon>Lactobacillales</taxon>
        <taxon>Lactobacillaceae</taxon>
        <taxon>Secundilactobacillus</taxon>
    </lineage>
</organism>